<name>A0ABY3QZK5_9BRAD</name>
<keyword evidence="1" id="KW-0472">Membrane</keyword>
<organism evidence="2 3">
    <name type="scientific">Bradyrhizobium barranii</name>
    <dbReference type="NCBI Taxonomy" id="2992140"/>
    <lineage>
        <taxon>Bacteria</taxon>
        <taxon>Pseudomonadati</taxon>
        <taxon>Pseudomonadota</taxon>
        <taxon>Alphaproteobacteria</taxon>
        <taxon>Hyphomicrobiales</taxon>
        <taxon>Nitrobacteraceae</taxon>
        <taxon>Bradyrhizobium</taxon>
    </lineage>
</organism>
<dbReference type="RefSeq" id="WP_231145007.1">
    <property type="nucleotide sequence ID" value="NZ_CP088100.1"/>
</dbReference>
<dbReference type="Proteomes" id="UP001430990">
    <property type="component" value="Chromosome"/>
</dbReference>
<keyword evidence="1" id="KW-0812">Transmembrane</keyword>
<evidence type="ECO:0000313" key="3">
    <source>
        <dbReference type="Proteomes" id="UP001430990"/>
    </source>
</evidence>
<feature type="transmembrane region" description="Helical" evidence="1">
    <location>
        <begin position="6"/>
        <end position="22"/>
    </location>
</feature>
<keyword evidence="3" id="KW-1185">Reference proteome</keyword>
<dbReference type="EMBL" id="CP088100">
    <property type="protein sequence ID" value="UFW91016.1"/>
    <property type="molecule type" value="Genomic_DNA"/>
</dbReference>
<evidence type="ECO:0000256" key="1">
    <source>
        <dbReference type="SAM" id="Phobius"/>
    </source>
</evidence>
<keyword evidence="1" id="KW-1133">Transmembrane helix</keyword>
<evidence type="ECO:0000313" key="2">
    <source>
        <dbReference type="EMBL" id="UFW91016.1"/>
    </source>
</evidence>
<gene>
    <name evidence="2" type="ORF">BjapCC829_21740</name>
</gene>
<protein>
    <submittedName>
        <fullName evidence="2">Uncharacterized protein</fullName>
    </submittedName>
</protein>
<reference evidence="2" key="1">
    <citation type="submission" date="2021-11" db="EMBL/GenBank/DDBJ databases">
        <title>Australian commercial rhizobial inoculants.</title>
        <authorList>
            <person name="Kohlmeier M.G."/>
            <person name="O'Hara G.W."/>
            <person name="Colombi E."/>
            <person name="Ramsay J.P."/>
            <person name="Terpolilli J."/>
        </authorList>
    </citation>
    <scope>NUCLEOTIDE SEQUENCE</scope>
    <source>
        <strain evidence="2">CC829</strain>
    </source>
</reference>
<sequence>MSETIAFAVPTAVIAWIAWLVARRIGAVMNGWPLRIQARYVSAGRPTDYHDRLKATRALYAAWTHEEATVWQM</sequence>
<accession>A0ABY3QZK5</accession>
<proteinExistence type="predicted"/>